<dbReference type="PANTHER" id="PTHR37330">
    <property type="entry name" value="CONSERVED TRANSMEMBRANE PROTEIN-RELATED"/>
    <property type="match status" value="1"/>
</dbReference>
<keyword evidence="3" id="KW-1133">Transmembrane helix</keyword>
<keyword evidence="1" id="KW-0175">Coiled coil</keyword>
<dbReference type="Pfam" id="PF14494">
    <property type="entry name" value="DUF4436"/>
    <property type="match status" value="1"/>
</dbReference>
<feature type="compositionally biased region" description="Polar residues" evidence="2">
    <location>
        <begin position="710"/>
        <end position="719"/>
    </location>
</feature>
<comment type="caution">
    <text evidence="4">The sequence shown here is derived from an EMBL/GenBank/DDBJ whole genome shotgun (WGS) entry which is preliminary data.</text>
</comment>
<keyword evidence="3" id="KW-0472">Membrane</keyword>
<proteinExistence type="predicted"/>
<feature type="compositionally biased region" description="Low complexity" evidence="2">
    <location>
        <begin position="589"/>
        <end position="602"/>
    </location>
</feature>
<organism evidence="4 5">
    <name type="scientific">Chlamydomonas schloesseri</name>
    <dbReference type="NCBI Taxonomy" id="2026947"/>
    <lineage>
        <taxon>Eukaryota</taxon>
        <taxon>Viridiplantae</taxon>
        <taxon>Chlorophyta</taxon>
        <taxon>core chlorophytes</taxon>
        <taxon>Chlorophyceae</taxon>
        <taxon>CS clade</taxon>
        <taxon>Chlamydomonadales</taxon>
        <taxon>Chlamydomonadaceae</taxon>
        <taxon>Chlamydomonas</taxon>
    </lineage>
</organism>
<reference evidence="4" key="1">
    <citation type="journal article" date="2020" name="bioRxiv">
        <title>Comparative genomics of Chlamydomonas.</title>
        <authorList>
            <person name="Craig R.J."/>
            <person name="Hasan A.R."/>
            <person name="Ness R.W."/>
            <person name="Keightley P.D."/>
        </authorList>
    </citation>
    <scope>NUCLEOTIDE SEQUENCE</scope>
    <source>
        <strain evidence="4">CCAP 11/173</strain>
    </source>
</reference>
<evidence type="ECO:0000256" key="1">
    <source>
        <dbReference type="SAM" id="Coils"/>
    </source>
</evidence>
<sequence>MSVPVLAICLPWYLSSGQRRDVELVQKSYVCQLYPLKDPAPVRPPGQLDPFRVDPHDAPVLKAWEVWNQLRLVSEARPSNATVAAAEAAYANLQQQQAKFFPELARNCSKIAPVLWGEARAQDAAIYEHPAWQTWQVLARRRTTWANSSAAQAVLSSVPPVIFNTQLDIIADSMDAAGVAFDAEGLLGNATANGTSGTSSSGGPGGSSNSSDVLLPYMPGVAAYALINSTLVTMDPISNAASLNMELRLGTVNNAATGQLIDEYGRLRIPGVTLNSDVVSSAGTQSMTLQAGDHVSTSGVDVVLTTPKKGIYYFPFDEYVGTVKILTYLGNATSDLGYRFPISVLVNQMNAATGWSQQVAQIQDLRSNYVFGFVGDSALNPNSQVLVSYEITLKRNAFTQVHLNSIIKSLLIHTRTHRLPPVLPGGGYPTCRVFCVIILLGMWVLSSFACIYAVDIVFLRPRNAVLADATLFSTLLFAMPNIRNVIPSVPPIGVGIDTFGFIWIMIMMMVSGSMVFAKLVAQYVHGLPTPYDKLVRNALYEEWKEKEREKKEAEEAAAAELAAAAEAEAVAAEADTAADKGEQAIAGKGEVSSSSVGSQQRRPAVDACRTASAKASAAAGAPDDSATPAPAAAAGDSVVGAVRSPSTATAATVLEVTGGGACSLPATAAAAPGVAATTAAAAGSGAPAAAAAVRAVAGGAGEGRGRRQHTTGNQTQSPTGADDVV</sequence>
<evidence type="ECO:0000256" key="3">
    <source>
        <dbReference type="SAM" id="Phobius"/>
    </source>
</evidence>
<evidence type="ECO:0000313" key="4">
    <source>
        <dbReference type="EMBL" id="KAG2429183.1"/>
    </source>
</evidence>
<feature type="region of interest" description="Disordered" evidence="2">
    <location>
        <begin position="586"/>
        <end position="609"/>
    </location>
</feature>
<dbReference type="AlphaFoldDB" id="A0A835ST48"/>
<feature type="transmembrane region" description="Helical" evidence="3">
    <location>
        <begin position="436"/>
        <end position="458"/>
    </location>
</feature>
<protein>
    <submittedName>
        <fullName evidence="4">Uncharacterized protein</fullName>
    </submittedName>
</protein>
<accession>A0A835ST48</accession>
<feature type="region of interest" description="Disordered" evidence="2">
    <location>
        <begin position="693"/>
        <end position="725"/>
    </location>
</feature>
<keyword evidence="5" id="KW-1185">Reference proteome</keyword>
<dbReference type="InterPro" id="IPR027948">
    <property type="entry name" value="DUF4436"/>
</dbReference>
<dbReference type="EMBL" id="JAEHOD010000087">
    <property type="protein sequence ID" value="KAG2429183.1"/>
    <property type="molecule type" value="Genomic_DNA"/>
</dbReference>
<feature type="coiled-coil region" evidence="1">
    <location>
        <begin position="536"/>
        <end position="570"/>
    </location>
</feature>
<dbReference type="Proteomes" id="UP000613740">
    <property type="component" value="Unassembled WGS sequence"/>
</dbReference>
<dbReference type="OrthoDB" id="2923771at2759"/>
<keyword evidence="3" id="KW-0812">Transmembrane</keyword>
<evidence type="ECO:0000313" key="5">
    <source>
        <dbReference type="Proteomes" id="UP000613740"/>
    </source>
</evidence>
<name>A0A835ST48_9CHLO</name>
<gene>
    <name evidence="4" type="ORF">HYH02_014118</name>
</gene>
<evidence type="ECO:0000256" key="2">
    <source>
        <dbReference type="SAM" id="MobiDB-lite"/>
    </source>
</evidence>
<dbReference type="PANTHER" id="PTHR37330:SF1">
    <property type="entry name" value="CONSERVED TRANSMEMBRANE PROTEIN-RELATED"/>
    <property type="match status" value="1"/>
</dbReference>